<dbReference type="EMBL" id="KK100636">
    <property type="protein sequence ID" value="KIZ04615.1"/>
    <property type="molecule type" value="Genomic_DNA"/>
</dbReference>
<keyword evidence="2" id="KW-1185">Reference proteome</keyword>
<evidence type="ECO:0000313" key="2">
    <source>
        <dbReference type="Proteomes" id="UP000054498"/>
    </source>
</evidence>
<dbReference type="AlphaFoldDB" id="A0A0D2MPM6"/>
<dbReference type="GeneID" id="25736219"/>
<dbReference type="Proteomes" id="UP000054498">
    <property type="component" value="Unassembled WGS sequence"/>
</dbReference>
<name>A0A0D2MPM6_9CHLO</name>
<evidence type="ECO:0000313" key="1">
    <source>
        <dbReference type="EMBL" id="KIZ04615.1"/>
    </source>
</evidence>
<gene>
    <name evidence="1" type="ORF">MNEG_3341</name>
</gene>
<reference evidence="1 2" key="1">
    <citation type="journal article" date="2013" name="BMC Genomics">
        <title>Reconstruction of the lipid metabolism for the microalga Monoraphidium neglectum from its genome sequence reveals characteristics suitable for biofuel production.</title>
        <authorList>
            <person name="Bogen C."/>
            <person name="Al-Dilaimi A."/>
            <person name="Albersmeier A."/>
            <person name="Wichmann J."/>
            <person name="Grundmann M."/>
            <person name="Rupp O."/>
            <person name="Lauersen K.J."/>
            <person name="Blifernez-Klassen O."/>
            <person name="Kalinowski J."/>
            <person name="Goesmann A."/>
            <person name="Mussgnug J.H."/>
            <person name="Kruse O."/>
        </authorList>
    </citation>
    <scope>NUCLEOTIDE SEQUENCE [LARGE SCALE GENOMIC DNA]</scope>
    <source>
        <strain evidence="1 2">SAG 48.87</strain>
    </source>
</reference>
<sequence length="197" mass="21433">MSEAVIYIQAEPFALTRPADRQIFRSKFIVLVNDCWHVVEHVAEPGNDVLDLLLAAYVISSNKSSFSITEADLEQASVDAVIGVLRTMVSLRANLEGAAKNVPVQKEYGHTTRSVITVVDEWGTRMIVLLALAKAEVVTQRRQLAAADIDEAVKQLEGLNVSKPPELQALPAGAGPDQVEAAVQRMQALCVQELMTV</sequence>
<dbReference type="RefSeq" id="XP_013903634.1">
    <property type="nucleotide sequence ID" value="XM_014048180.1"/>
</dbReference>
<accession>A0A0D2MPM6</accession>
<organism evidence="1 2">
    <name type="scientific">Monoraphidium neglectum</name>
    <dbReference type="NCBI Taxonomy" id="145388"/>
    <lineage>
        <taxon>Eukaryota</taxon>
        <taxon>Viridiplantae</taxon>
        <taxon>Chlorophyta</taxon>
        <taxon>core chlorophytes</taxon>
        <taxon>Chlorophyceae</taxon>
        <taxon>CS clade</taxon>
        <taxon>Sphaeropleales</taxon>
        <taxon>Selenastraceae</taxon>
        <taxon>Monoraphidium</taxon>
    </lineage>
</organism>
<protein>
    <submittedName>
        <fullName evidence="1">Uncharacterized protein</fullName>
    </submittedName>
</protein>
<proteinExistence type="predicted"/>
<dbReference type="KEGG" id="mng:MNEG_3341"/>